<dbReference type="CDD" id="cd02516">
    <property type="entry name" value="CDP-ME_synthetase"/>
    <property type="match status" value="1"/>
</dbReference>
<dbReference type="NCBIfam" id="TIGR00151">
    <property type="entry name" value="ispF"/>
    <property type="match status" value="1"/>
</dbReference>
<feature type="site" description="Transition state stabilizer" evidence="14">
    <location>
        <position position="257"/>
    </location>
</feature>
<feature type="site" description="Positions MEP for the nucleophilic attack" evidence="14">
    <location>
        <position position="151"/>
    </location>
</feature>
<keyword evidence="9 14" id="KW-0548">Nucleotidyltransferase</keyword>
<evidence type="ECO:0000256" key="6">
    <source>
        <dbReference type="ARBA" id="ARBA00008480"/>
    </source>
</evidence>
<dbReference type="NCBIfam" id="TIGR00453">
    <property type="entry name" value="ispD"/>
    <property type="match status" value="1"/>
</dbReference>
<dbReference type="NCBIfam" id="NF006899">
    <property type="entry name" value="PRK09382.1"/>
    <property type="match status" value="1"/>
</dbReference>
<comment type="caution">
    <text evidence="14">Lacks conserved residue(s) required for the propagation of feature annotation.</text>
</comment>
<protein>
    <recommendedName>
        <fullName evidence="14">Bifunctional enzyme IspD/IspF</fullName>
    </recommendedName>
    <domain>
        <recommendedName>
            <fullName evidence="14">2-C-methyl-D-erythritol 4-phosphate cytidylyltransferase</fullName>
            <ecNumber evidence="14">2.7.7.60</ecNumber>
        </recommendedName>
        <alternativeName>
            <fullName evidence="14">4-diphosphocytidyl-2C-methyl-D-erythritol synthase</fullName>
        </alternativeName>
        <alternativeName>
            <fullName evidence="14">MEP cytidylyltransferase</fullName>
            <shortName evidence="14">MCT</shortName>
        </alternativeName>
    </domain>
    <domain>
        <recommendedName>
            <fullName evidence="14">2-C-methyl-D-erythritol 2,4-cyclodiphosphate synthase</fullName>
            <shortName evidence="14">MECDP-synthase</shortName>
            <shortName evidence="14">MECPP-synthase</shortName>
            <shortName evidence="14">MECPS</shortName>
            <ecNumber evidence="14">4.6.1.12</ecNumber>
        </recommendedName>
    </domain>
</protein>
<dbReference type="GO" id="GO:0046872">
    <property type="term" value="F:metal ion binding"/>
    <property type="evidence" value="ECO:0007669"/>
    <property type="project" value="UniProtKB-KW"/>
</dbReference>
<organism evidence="16 17">
    <name type="scientific">Humitalea rosea</name>
    <dbReference type="NCBI Taxonomy" id="990373"/>
    <lineage>
        <taxon>Bacteria</taxon>
        <taxon>Pseudomonadati</taxon>
        <taxon>Pseudomonadota</taxon>
        <taxon>Alphaproteobacteria</taxon>
        <taxon>Acetobacterales</taxon>
        <taxon>Roseomonadaceae</taxon>
        <taxon>Humitalea</taxon>
    </lineage>
</organism>
<comment type="catalytic activity">
    <reaction evidence="2 14">
        <text>2-C-methyl-D-erythritol 4-phosphate + CTP + H(+) = 4-CDP-2-C-methyl-D-erythritol + diphosphate</text>
        <dbReference type="Rhea" id="RHEA:13429"/>
        <dbReference type="ChEBI" id="CHEBI:15378"/>
        <dbReference type="ChEBI" id="CHEBI:33019"/>
        <dbReference type="ChEBI" id="CHEBI:37563"/>
        <dbReference type="ChEBI" id="CHEBI:57823"/>
        <dbReference type="ChEBI" id="CHEBI:58262"/>
        <dbReference type="EC" id="2.7.7.60"/>
    </reaction>
</comment>
<feature type="binding site" evidence="14">
    <location>
        <position position="265"/>
    </location>
    <ligand>
        <name>a divalent metal cation</name>
        <dbReference type="ChEBI" id="CHEBI:60240"/>
    </ligand>
</feature>
<feature type="site" description="Transition state stabilizer" evidence="14">
    <location>
        <position position="356"/>
    </location>
</feature>
<evidence type="ECO:0000256" key="2">
    <source>
        <dbReference type="ARBA" id="ARBA00001282"/>
    </source>
</evidence>
<evidence type="ECO:0000256" key="10">
    <source>
        <dbReference type="ARBA" id="ARBA00022723"/>
    </source>
</evidence>
<feature type="binding site" evidence="14">
    <location>
        <begin position="279"/>
        <end position="281"/>
    </location>
    <ligand>
        <name>4-CDP-2-C-methyl-D-erythritol 2-phosphate</name>
        <dbReference type="ChEBI" id="CHEBI:57919"/>
    </ligand>
</feature>
<dbReference type="InterPro" id="IPR029044">
    <property type="entry name" value="Nucleotide-diphossugar_trans"/>
</dbReference>
<evidence type="ECO:0000256" key="9">
    <source>
        <dbReference type="ARBA" id="ARBA00022695"/>
    </source>
</evidence>
<evidence type="ECO:0000256" key="8">
    <source>
        <dbReference type="ARBA" id="ARBA00022679"/>
    </source>
</evidence>
<feature type="site" description="Positions MEP for the nucleophilic attack" evidence="14">
    <location>
        <position position="204"/>
    </location>
</feature>
<dbReference type="CDD" id="cd00554">
    <property type="entry name" value="MECDP_synthase"/>
    <property type="match status" value="1"/>
</dbReference>
<dbReference type="Pfam" id="PF01128">
    <property type="entry name" value="IspD"/>
    <property type="match status" value="1"/>
</dbReference>
<comment type="similarity">
    <text evidence="14">In the C-terminal section; belongs to the IspF family.</text>
</comment>
<dbReference type="GO" id="GO:0019288">
    <property type="term" value="P:isopentenyl diphosphate biosynthetic process, methylerythritol 4-phosphate pathway"/>
    <property type="evidence" value="ECO:0007669"/>
    <property type="project" value="UniProtKB-UniRule"/>
</dbReference>
<evidence type="ECO:0000256" key="4">
    <source>
        <dbReference type="ARBA" id="ARBA00004709"/>
    </source>
</evidence>
<comment type="pathway">
    <text evidence="4 14">Isoprenoid biosynthesis; isopentenyl diphosphate biosynthesis via DXP pathway; isopentenyl diphosphate from 1-deoxy-D-xylulose 5-phosphate: step 4/6.</text>
</comment>
<dbReference type="EC" id="2.7.7.60" evidence="14"/>
<dbReference type="RefSeq" id="WP_111396332.1">
    <property type="nucleotide sequence ID" value="NZ_QKYU01000001.1"/>
</dbReference>
<dbReference type="FunFam" id="3.90.550.10:FF:000003">
    <property type="entry name" value="2-C-methyl-D-erythritol 4-phosphate cytidylyltransferase"/>
    <property type="match status" value="1"/>
</dbReference>
<gene>
    <name evidence="14" type="primary">ispDF</name>
    <name evidence="16" type="ORF">C8P66_101274</name>
</gene>
<dbReference type="GO" id="GO:0016114">
    <property type="term" value="P:terpenoid biosynthetic process"/>
    <property type="evidence" value="ECO:0007669"/>
    <property type="project" value="InterPro"/>
</dbReference>
<reference evidence="16 17" key="1">
    <citation type="submission" date="2018-06" db="EMBL/GenBank/DDBJ databases">
        <title>Genomic Encyclopedia of Archaeal and Bacterial Type Strains, Phase II (KMG-II): from individual species to whole genera.</title>
        <authorList>
            <person name="Goeker M."/>
        </authorList>
    </citation>
    <scope>NUCLEOTIDE SEQUENCE [LARGE SCALE GENOMIC DNA]</scope>
    <source>
        <strain evidence="16 17">DSM 24525</strain>
    </source>
</reference>
<dbReference type="InterPro" id="IPR026596">
    <property type="entry name" value="IspD/F"/>
</dbReference>
<evidence type="ECO:0000313" key="16">
    <source>
        <dbReference type="EMBL" id="PZW51057.1"/>
    </source>
</evidence>
<comment type="function">
    <text evidence="14">Bifunctional enzyme that catalyzes the formation of 4-diphosphocytidyl-2-C-methyl-D-erythritol from CTP and 2-C-methyl-D-erythritol 4-phosphate (MEP) (IspD), and catalyzes the conversion of 4-diphosphocytidyl-2-C-methyl-D-erythritol 2-phosphate (CDP-ME2P) to 2-C-methyl-D-erythritol 2,4-cyclodiphosphate (ME-CPP) with a corresponding release of cytidine 5-monophosphate (CMP) (IspF).</text>
</comment>
<feature type="binding site" evidence="14">
    <location>
        <begin position="257"/>
        <end position="258"/>
    </location>
    <ligand>
        <name>4-CDP-2-C-methyl-D-erythritol 2-phosphate</name>
        <dbReference type="ChEBI" id="CHEBI:57919"/>
    </ligand>
</feature>
<keyword evidence="8 14" id="KW-0808">Transferase</keyword>
<feature type="binding site" evidence="14">
    <location>
        <position position="365"/>
    </location>
    <ligand>
        <name>4-CDP-2-C-methyl-D-erythritol 2-phosphate</name>
        <dbReference type="ChEBI" id="CHEBI:57919"/>
    </ligand>
</feature>
<dbReference type="GO" id="GO:0008685">
    <property type="term" value="F:2-C-methyl-D-erythritol 2,4-cyclodiphosphate synthase activity"/>
    <property type="evidence" value="ECO:0007669"/>
    <property type="project" value="UniProtKB-UniRule"/>
</dbReference>
<evidence type="ECO:0000259" key="15">
    <source>
        <dbReference type="Pfam" id="PF02542"/>
    </source>
</evidence>
<dbReference type="SUPFAM" id="SSF53448">
    <property type="entry name" value="Nucleotide-diphospho-sugar transferases"/>
    <property type="match status" value="1"/>
</dbReference>
<feature type="site" description="Transition state stabilizer" evidence="14">
    <location>
        <position position="15"/>
    </location>
</feature>
<evidence type="ECO:0000256" key="14">
    <source>
        <dbReference type="HAMAP-Rule" id="MF_01520"/>
    </source>
</evidence>
<evidence type="ECO:0000256" key="12">
    <source>
        <dbReference type="ARBA" id="ARBA00023239"/>
    </source>
</evidence>
<comment type="similarity">
    <text evidence="6">Belongs to the IspF family.</text>
</comment>
<dbReference type="PANTHER" id="PTHR43181:SF1">
    <property type="entry name" value="2-C-METHYL-D-ERYTHRITOL 2,4-CYCLODIPHOSPHATE SYNTHASE, CHLOROPLASTIC"/>
    <property type="match status" value="1"/>
</dbReference>
<keyword evidence="10 14" id="KW-0479">Metal-binding</keyword>
<dbReference type="InterPro" id="IPR036571">
    <property type="entry name" value="MECDP_synthase_sf"/>
</dbReference>
<keyword evidence="17" id="KW-1185">Reference proteome</keyword>
<dbReference type="Gene3D" id="3.30.1330.50">
    <property type="entry name" value="2-C-methyl-D-erythritol 2,4-cyclodiphosphate synthase"/>
    <property type="match status" value="1"/>
</dbReference>
<comment type="pathway">
    <text evidence="5 14">Isoprenoid biosynthesis; isopentenyl diphosphate biosynthesis via DXP pathway; isopentenyl diphosphate from 1-deoxy-D-xylulose 5-phosphate: step 2/6.</text>
</comment>
<dbReference type="HAMAP" id="MF_01520">
    <property type="entry name" value="IspDF"/>
    <property type="match status" value="1"/>
</dbReference>
<feature type="binding site" evidence="14">
    <location>
        <position position="233"/>
    </location>
    <ligand>
        <name>a divalent metal cation</name>
        <dbReference type="ChEBI" id="CHEBI:60240"/>
    </ligand>
</feature>
<evidence type="ECO:0000256" key="7">
    <source>
        <dbReference type="ARBA" id="ARBA00009789"/>
    </source>
</evidence>
<feature type="binding site" evidence="14">
    <location>
        <begin position="355"/>
        <end position="358"/>
    </location>
    <ligand>
        <name>4-CDP-2-C-methyl-D-erythritol 2-phosphate</name>
        <dbReference type="ChEBI" id="CHEBI:57919"/>
    </ligand>
</feature>
<feature type="region of interest" description="2-C-methyl-D-erythritol 2,4-cyclodiphosphate synthase" evidence="14">
    <location>
        <begin position="225"/>
        <end position="391"/>
    </location>
</feature>
<keyword evidence="12 14" id="KW-0456">Lyase</keyword>
<dbReference type="PROSITE" id="PS01350">
    <property type="entry name" value="ISPF"/>
    <property type="match status" value="1"/>
</dbReference>
<comment type="cofactor">
    <cofactor evidence="3 14">
        <name>a divalent metal cation</name>
        <dbReference type="ChEBI" id="CHEBI:60240"/>
    </cofactor>
</comment>
<comment type="caution">
    <text evidence="16">The sequence shown here is derived from an EMBL/GenBank/DDBJ whole genome shotgun (WGS) entry which is preliminary data.</text>
</comment>
<evidence type="ECO:0000256" key="11">
    <source>
        <dbReference type="ARBA" id="ARBA00023229"/>
    </source>
</evidence>
<feature type="domain" description="2-C-methyl-D-erythritol 2,4-cyclodiphosphate synthase" evidence="15">
    <location>
        <begin position="226"/>
        <end position="377"/>
    </location>
</feature>
<dbReference type="PROSITE" id="PS01295">
    <property type="entry name" value="ISPD"/>
    <property type="match status" value="1"/>
</dbReference>
<proteinExistence type="inferred from homology"/>
<feature type="site" description="Transition state stabilizer" evidence="14">
    <location>
        <position position="22"/>
    </location>
</feature>
<dbReference type="InterPro" id="IPR034683">
    <property type="entry name" value="IspD/TarI"/>
</dbReference>
<dbReference type="HAMAP" id="MF_00107">
    <property type="entry name" value="IspF"/>
    <property type="match status" value="1"/>
</dbReference>
<dbReference type="OrthoDB" id="9804336at2"/>
<accession>A0A2W7JEZ4</accession>
<dbReference type="InterPro" id="IPR003526">
    <property type="entry name" value="MECDP_synthase"/>
</dbReference>
<feature type="binding site" evidence="14">
    <location>
        <begin position="231"/>
        <end position="233"/>
    </location>
    <ligand>
        <name>4-CDP-2-C-methyl-D-erythritol 2-phosphate</name>
        <dbReference type="ChEBI" id="CHEBI:57919"/>
    </ligand>
</feature>
<name>A0A2W7JEZ4_9PROT</name>
<comment type="similarity">
    <text evidence="14">In the N-terminal section; belongs to the IspD/TarI cytidylyltransferase family. IspD subfamily.</text>
</comment>
<dbReference type="Gene3D" id="3.90.550.10">
    <property type="entry name" value="Spore Coat Polysaccharide Biosynthesis Protein SpsA, Chain A"/>
    <property type="match status" value="1"/>
</dbReference>
<keyword evidence="11 14" id="KW-0414">Isoprene biosynthesis</keyword>
<feature type="binding site" evidence="14">
    <location>
        <position position="231"/>
    </location>
    <ligand>
        <name>a divalent metal cation</name>
        <dbReference type="ChEBI" id="CHEBI:60240"/>
    </ligand>
</feature>
<dbReference type="GO" id="GO:0050518">
    <property type="term" value="F:2-C-methyl-D-erythritol 4-phosphate cytidylyltransferase activity"/>
    <property type="evidence" value="ECO:0007669"/>
    <property type="project" value="UniProtKB-UniRule"/>
</dbReference>
<dbReference type="PANTHER" id="PTHR43181">
    <property type="entry name" value="2-C-METHYL-D-ERYTHRITOL 2,4-CYCLODIPHOSPHATE SYNTHASE, CHLOROPLASTIC"/>
    <property type="match status" value="1"/>
</dbReference>
<dbReference type="Pfam" id="PF02542">
    <property type="entry name" value="YgbB"/>
    <property type="match status" value="1"/>
</dbReference>
<dbReference type="AlphaFoldDB" id="A0A2W7JEZ4"/>
<evidence type="ECO:0000256" key="13">
    <source>
        <dbReference type="ARBA" id="ARBA00023268"/>
    </source>
</evidence>
<evidence type="ECO:0000313" key="17">
    <source>
        <dbReference type="Proteomes" id="UP000249688"/>
    </source>
</evidence>
<dbReference type="InterPro" id="IPR001228">
    <property type="entry name" value="IspD"/>
</dbReference>
<dbReference type="HAMAP" id="MF_00108">
    <property type="entry name" value="IspD"/>
    <property type="match status" value="1"/>
</dbReference>
<dbReference type="UniPathway" id="UPA00056">
    <property type="reaction ID" value="UER00093"/>
</dbReference>
<sequence>MRIMALLLAAGGGTRFGAATPKQFLPLAGKAVLRHAAEALLREGLVEAIQPVCAPGAEAQVAALLAGLPVRPPVIGGASRQDSVAAGLAALAADPPDLVLVHDGARPLIPPGTIAALVAALAEHPGAIPALAVAETLKRGESGLIAATVPRDKLFRAQTPQAFRFAALRAAQGFASAAATDDASVLEAAGMAVALVPGHPDNIKITWPEDLARMERMMAPALLPYVGTGFDVHRLVPGRPLVLCGITVPHEKGLDGHSDADVGLHALCDAIYGALAEGDIGRWFPPSEAEWKDADSARFLTHAAGRIAARGGRLVNADVTLICERPKITPHAGAMRARLAALLGVDMAAISVKATTTERLGFTGRGEGIAAQAAVMLLLPEPPQAASNAAS</sequence>
<comment type="catalytic activity">
    <reaction evidence="1 14">
        <text>4-CDP-2-C-methyl-D-erythritol 2-phosphate = 2-C-methyl-D-erythritol 2,4-cyclic diphosphate + CMP</text>
        <dbReference type="Rhea" id="RHEA:23864"/>
        <dbReference type="ChEBI" id="CHEBI:57919"/>
        <dbReference type="ChEBI" id="CHEBI:58483"/>
        <dbReference type="ChEBI" id="CHEBI:60377"/>
        <dbReference type="EC" id="4.6.1.12"/>
    </reaction>
</comment>
<feature type="binding site" evidence="14">
    <location>
        <position position="362"/>
    </location>
    <ligand>
        <name>4-CDP-2-C-methyl-D-erythritol 2-phosphate</name>
        <dbReference type="ChEBI" id="CHEBI:57919"/>
    </ligand>
</feature>
<evidence type="ECO:0000256" key="5">
    <source>
        <dbReference type="ARBA" id="ARBA00004787"/>
    </source>
</evidence>
<dbReference type="EC" id="4.6.1.12" evidence="14"/>
<evidence type="ECO:0000256" key="3">
    <source>
        <dbReference type="ARBA" id="ARBA00001968"/>
    </source>
</evidence>
<dbReference type="EMBL" id="QKYU01000001">
    <property type="protein sequence ID" value="PZW51057.1"/>
    <property type="molecule type" value="Genomic_DNA"/>
</dbReference>
<dbReference type="InterPro" id="IPR020555">
    <property type="entry name" value="MECDP_synthase_CS"/>
</dbReference>
<comment type="similarity">
    <text evidence="7">Belongs to the IspD/TarI cytidylyltransferase family. IspD subfamily.</text>
</comment>
<dbReference type="InterPro" id="IPR018294">
    <property type="entry name" value="ISPD_synthase_CS"/>
</dbReference>
<evidence type="ECO:0000256" key="1">
    <source>
        <dbReference type="ARBA" id="ARBA00000200"/>
    </source>
</evidence>
<keyword evidence="13 14" id="KW-0511">Multifunctional enzyme</keyword>
<dbReference type="Proteomes" id="UP000249688">
    <property type="component" value="Unassembled WGS sequence"/>
</dbReference>
<feature type="region of interest" description="2-C-methyl-D-erythritol 4-phosphate cytidylyltransferase" evidence="14">
    <location>
        <begin position="1"/>
        <end position="224"/>
    </location>
</feature>
<dbReference type="SUPFAM" id="SSF69765">
    <property type="entry name" value="IpsF-like"/>
    <property type="match status" value="1"/>
</dbReference>